<dbReference type="CDD" id="cd00087">
    <property type="entry name" value="FReD"/>
    <property type="match status" value="1"/>
</dbReference>
<evidence type="ECO:0000313" key="3">
    <source>
        <dbReference type="EMBL" id="GFR71992.1"/>
    </source>
</evidence>
<protein>
    <submittedName>
        <fullName evidence="3">Fibrinogen-related protein 3.2</fullName>
    </submittedName>
</protein>
<evidence type="ECO:0000256" key="1">
    <source>
        <dbReference type="ARBA" id="ARBA00023157"/>
    </source>
</evidence>
<dbReference type="InterPro" id="IPR002181">
    <property type="entry name" value="Fibrinogen_a/b/g_C_dom"/>
</dbReference>
<dbReference type="PANTHER" id="PTHR19143">
    <property type="entry name" value="FIBRINOGEN/TENASCIN/ANGIOPOEITIN"/>
    <property type="match status" value="1"/>
</dbReference>
<dbReference type="InterPro" id="IPR050373">
    <property type="entry name" value="Fibrinogen_C-term_domain"/>
</dbReference>
<reference evidence="3 4" key="1">
    <citation type="journal article" date="2021" name="Elife">
        <title>Chloroplast acquisition without the gene transfer in kleptoplastic sea slugs, Plakobranchus ocellatus.</title>
        <authorList>
            <person name="Maeda T."/>
            <person name="Takahashi S."/>
            <person name="Yoshida T."/>
            <person name="Shimamura S."/>
            <person name="Takaki Y."/>
            <person name="Nagai Y."/>
            <person name="Toyoda A."/>
            <person name="Suzuki Y."/>
            <person name="Arimoto A."/>
            <person name="Ishii H."/>
            <person name="Satoh N."/>
            <person name="Nishiyama T."/>
            <person name="Hasebe M."/>
            <person name="Maruyama T."/>
            <person name="Minagawa J."/>
            <person name="Obokata J."/>
            <person name="Shigenobu S."/>
        </authorList>
    </citation>
    <scope>NUCLEOTIDE SEQUENCE [LARGE SCALE GENOMIC DNA]</scope>
</reference>
<comment type="caution">
    <text evidence="3">The sequence shown here is derived from an EMBL/GenBank/DDBJ whole genome shotgun (WGS) entry which is preliminary data.</text>
</comment>
<dbReference type="Pfam" id="PF00147">
    <property type="entry name" value="Fibrinogen_C"/>
    <property type="match status" value="1"/>
</dbReference>
<evidence type="ECO:0000313" key="4">
    <source>
        <dbReference type="Proteomes" id="UP000762676"/>
    </source>
</evidence>
<dbReference type="Gene3D" id="3.90.215.10">
    <property type="entry name" value="Gamma Fibrinogen, chain A, domain 1"/>
    <property type="match status" value="1"/>
</dbReference>
<dbReference type="AlphaFoldDB" id="A0AAV4FF26"/>
<dbReference type="SMART" id="SM00186">
    <property type="entry name" value="FBG"/>
    <property type="match status" value="1"/>
</dbReference>
<dbReference type="PROSITE" id="PS51406">
    <property type="entry name" value="FIBRINOGEN_C_2"/>
    <property type="match status" value="1"/>
</dbReference>
<proteinExistence type="predicted"/>
<dbReference type="InterPro" id="IPR036056">
    <property type="entry name" value="Fibrinogen-like_C"/>
</dbReference>
<keyword evidence="4" id="KW-1185">Reference proteome</keyword>
<gene>
    <name evidence="3" type="ORF">ElyMa_003828200</name>
</gene>
<organism evidence="3 4">
    <name type="scientific">Elysia marginata</name>
    <dbReference type="NCBI Taxonomy" id="1093978"/>
    <lineage>
        <taxon>Eukaryota</taxon>
        <taxon>Metazoa</taxon>
        <taxon>Spiralia</taxon>
        <taxon>Lophotrochozoa</taxon>
        <taxon>Mollusca</taxon>
        <taxon>Gastropoda</taxon>
        <taxon>Heterobranchia</taxon>
        <taxon>Euthyneura</taxon>
        <taxon>Panpulmonata</taxon>
        <taxon>Sacoglossa</taxon>
        <taxon>Placobranchoidea</taxon>
        <taxon>Plakobranchidae</taxon>
        <taxon>Elysia</taxon>
    </lineage>
</organism>
<keyword evidence="1" id="KW-1015">Disulfide bond</keyword>
<evidence type="ECO:0000259" key="2">
    <source>
        <dbReference type="PROSITE" id="PS51406"/>
    </source>
</evidence>
<dbReference type="PANTHER" id="PTHR19143:SF254">
    <property type="entry name" value="TENASCIN-R"/>
    <property type="match status" value="1"/>
</dbReference>
<dbReference type="InterPro" id="IPR014716">
    <property type="entry name" value="Fibrinogen_a/b/g_C_1"/>
</dbReference>
<sequence length="567" mass="64338">MTLDRTRSQSPGARAPYCVLDCEENLESSTSSRVRISNLRVFKKVSHAFSDNDSSEKGNLVASLTRNKPTISLVLETSKVEGLLEAKRSTIHIDMFHEADCLAAYTCEVQTVDSSGNIFTSVNRLRQQKIQNENQDLSSALTASVSVQLLSLTHQLDTKLALLSQSSTALQEKMNLVERRLEGRMWSIGERFNNIEPRLEIKFQSLEKGLDSLRDQMRCNIYSPDVNTLGKQEDKMDKRYTKPKDVEKGEKDTQNLLKLEEVENQITEVNNVLRSVKKDLIQMHLLQKQDHGSLENLVSETTKVSDSCNEFQQIVKNSSSFDLKNKSAEIFSYIQDSYSDTIANSVRSSMADLLLTKICKRGVSSGILYSSYPYSIVLPTKESGLAVPHLCDTVTDGGGWIIIHRRRTGNVDFYRDWNTYKQGFGSIEEDFWIGNENIHKLTSQGVYELRIEIKYKGRSSYASYDRFVLGNEQSKYTIKVGRYSGTAGDSLEVHNGEPFSTYDRDHDLYDRNCAVVFSGAWWYKACHHSNLNGKWQATAYKGPAWQTLTNGDPVSYSEMKIRRIDEP</sequence>
<dbReference type="SUPFAM" id="SSF56496">
    <property type="entry name" value="Fibrinogen C-terminal domain-like"/>
    <property type="match status" value="1"/>
</dbReference>
<feature type="domain" description="Fibrinogen C-terminal" evidence="2">
    <location>
        <begin position="350"/>
        <end position="565"/>
    </location>
</feature>
<dbReference type="Proteomes" id="UP000762676">
    <property type="component" value="Unassembled WGS sequence"/>
</dbReference>
<dbReference type="InterPro" id="IPR020837">
    <property type="entry name" value="Fibrinogen_CS"/>
</dbReference>
<dbReference type="PROSITE" id="PS00514">
    <property type="entry name" value="FIBRINOGEN_C_1"/>
    <property type="match status" value="1"/>
</dbReference>
<accession>A0AAV4FF26</accession>
<dbReference type="EMBL" id="BMAT01007816">
    <property type="protein sequence ID" value="GFR71992.1"/>
    <property type="molecule type" value="Genomic_DNA"/>
</dbReference>
<dbReference type="GO" id="GO:0005615">
    <property type="term" value="C:extracellular space"/>
    <property type="evidence" value="ECO:0007669"/>
    <property type="project" value="TreeGrafter"/>
</dbReference>
<name>A0AAV4FF26_9GAST</name>